<dbReference type="EMBL" id="AP014808">
    <property type="protein sequence ID" value="BAQ57841.1"/>
    <property type="molecule type" value="Genomic_DNA"/>
</dbReference>
<protein>
    <submittedName>
        <fullName evidence="4">DUF1129 domain-containing protein</fullName>
    </submittedName>
</protein>
<dbReference type="AlphaFoldDB" id="A0A0D6A4Z7"/>
<keyword evidence="2" id="KW-0812">Transmembrane</keyword>
<dbReference type="EMBL" id="CP044496">
    <property type="protein sequence ID" value="QFG51817.1"/>
    <property type="molecule type" value="Genomic_DNA"/>
</dbReference>
<keyword evidence="5" id="KW-1185">Reference proteome</keyword>
<feature type="region of interest" description="Disordered" evidence="1">
    <location>
        <begin position="1"/>
        <end position="54"/>
    </location>
</feature>
<reference evidence="3 5" key="1">
    <citation type="submission" date="2015-03" db="EMBL/GenBank/DDBJ databases">
        <title>Complete genome sequence of Lactobacillus acetotolerans NBRC 13120.</title>
        <authorList>
            <person name="Toh H."/>
            <person name="Morita H."/>
            <person name="Fujita N."/>
        </authorList>
    </citation>
    <scope>NUCLEOTIDE SEQUENCE [LARGE SCALE GENOMIC DNA]</scope>
    <source>
        <strain evidence="3 5">NBRC 13120</strain>
    </source>
</reference>
<feature type="compositionally biased region" description="Basic and acidic residues" evidence="1">
    <location>
        <begin position="1"/>
        <end position="10"/>
    </location>
</feature>
<feature type="compositionally biased region" description="Basic and acidic residues" evidence="1">
    <location>
        <begin position="18"/>
        <end position="53"/>
    </location>
</feature>
<evidence type="ECO:0000256" key="1">
    <source>
        <dbReference type="SAM" id="MobiDB-lite"/>
    </source>
</evidence>
<evidence type="ECO:0000313" key="5">
    <source>
        <dbReference type="Proteomes" id="UP000035709"/>
    </source>
</evidence>
<dbReference type="GeneID" id="78212814"/>
<gene>
    <name evidence="4" type="ORF">LA749_07425</name>
    <name evidence="3" type="ORF">LBAT_1452</name>
</gene>
<keyword evidence="2" id="KW-1133">Transmembrane helix</keyword>
<dbReference type="PATRIC" id="fig|1600.4.peg.1483"/>
<dbReference type="Proteomes" id="UP000325393">
    <property type="component" value="Chromosome"/>
</dbReference>
<reference evidence="4 6" key="2">
    <citation type="submission" date="2019-09" db="EMBL/GenBank/DDBJ databases">
        <title>Genome sequencing of Lactobacillus acetotolerans.</title>
        <authorList>
            <person name="Kim K."/>
        </authorList>
    </citation>
    <scope>NUCLEOTIDE SEQUENCE [LARGE SCALE GENOMIC DNA]</scope>
    <source>
        <strain evidence="4 6">LA749</strain>
    </source>
</reference>
<proteinExistence type="predicted"/>
<dbReference type="RefSeq" id="WP_056970063.1">
    <property type="nucleotide sequence ID" value="NZ_AP014808.1"/>
</dbReference>
<feature type="transmembrane region" description="Helical" evidence="2">
    <location>
        <begin position="234"/>
        <end position="254"/>
    </location>
</feature>
<evidence type="ECO:0000256" key="2">
    <source>
        <dbReference type="SAM" id="Phobius"/>
    </source>
</evidence>
<dbReference type="Pfam" id="PF06570">
    <property type="entry name" value="DUF1129"/>
    <property type="match status" value="1"/>
</dbReference>
<feature type="transmembrane region" description="Helical" evidence="2">
    <location>
        <begin position="202"/>
        <end position="222"/>
    </location>
</feature>
<name>A0A0D6A4Z7_9LACO</name>
<evidence type="ECO:0000313" key="4">
    <source>
        <dbReference type="EMBL" id="QFG51817.1"/>
    </source>
</evidence>
<dbReference type="Proteomes" id="UP000035709">
    <property type="component" value="Chromosome"/>
</dbReference>
<evidence type="ECO:0000313" key="3">
    <source>
        <dbReference type="EMBL" id="BAQ57841.1"/>
    </source>
</evidence>
<dbReference type="InterPro" id="IPR009214">
    <property type="entry name" value="DUF1129"/>
</dbReference>
<evidence type="ECO:0000313" key="6">
    <source>
        <dbReference type="Proteomes" id="UP000325393"/>
    </source>
</evidence>
<organism evidence="3 5">
    <name type="scientific">Lactobacillus acetotolerans</name>
    <dbReference type="NCBI Taxonomy" id="1600"/>
    <lineage>
        <taxon>Bacteria</taxon>
        <taxon>Bacillati</taxon>
        <taxon>Bacillota</taxon>
        <taxon>Bacilli</taxon>
        <taxon>Lactobacillales</taxon>
        <taxon>Lactobacillaceae</taxon>
        <taxon>Lactobacillus</taxon>
    </lineage>
</organism>
<feature type="transmembrane region" description="Helical" evidence="2">
    <location>
        <begin position="130"/>
        <end position="152"/>
    </location>
</feature>
<keyword evidence="2" id="KW-0472">Membrane</keyword>
<sequence length="272" mass="30244">MAEENKDKKQTVAGNAEDTSKIDVNKQEKLKNKVSAEDKDDQLKHMGPEELRSKLSNKNSDYVYRLQKEIESQGHLSASDAKAKVDALLVEIIIAQHRGQPANGLYMQSPKLKAADMLSPKKKKLGDIPFWQVVVDSALLYIAIFVGLYGIIGLFQNGKQTYNSQMGILTLISVGALMGVFMTKYNDWIAPAASGKKGKTPWAKLILGMVGILAVLFVWIWVLSLPGLRVINPVLPGMVNLVIAVVAYGIRWLFRRYHHIVGSTFNANPRRK</sequence>
<accession>A0A0D6A4Z7</accession>
<dbReference type="KEGG" id="lae:LBAT_1452"/>
<dbReference type="OrthoDB" id="2327103at2"/>
<feature type="transmembrane region" description="Helical" evidence="2">
    <location>
        <begin position="164"/>
        <end position="182"/>
    </location>
</feature>
<dbReference type="STRING" id="1600.LBAT_1452"/>